<protein>
    <recommendedName>
        <fullName evidence="6">Dihydrolipoamide acetyltransferase component of pyruvate dehydrogenase complex</fullName>
        <ecNumber evidence="6">2.3.1.-</ecNumber>
    </recommendedName>
</protein>
<evidence type="ECO:0000256" key="2">
    <source>
        <dbReference type="ARBA" id="ARBA00007317"/>
    </source>
</evidence>
<organism evidence="10 11">
    <name type="scientific">Glutamicibacter protophormiae</name>
    <name type="common">Brevibacterium protophormiae</name>
    <dbReference type="NCBI Taxonomy" id="37930"/>
    <lineage>
        <taxon>Bacteria</taxon>
        <taxon>Bacillati</taxon>
        <taxon>Actinomycetota</taxon>
        <taxon>Actinomycetes</taxon>
        <taxon>Micrococcales</taxon>
        <taxon>Micrococcaceae</taxon>
        <taxon>Glutamicibacter</taxon>
    </lineage>
</organism>
<dbReference type="CDD" id="cd06849">
    <property type="entry name" value="lipoyl_domain"/>
    <property type="match status" value="1"/>
</dbReference>
<dbReference type="InterPro" id="IPR011053">
    <property type="entry name" value="Single_hybrid_motif"/>
</dbReference>
<keyword evidence="5 6" id="KW-0012">Acyltransferase</keyword>
<dbReference type="Gene3D" id="2.40.50.100">
    <property type="match status" value="1"/>
</dbReference>
<dbReference type="Gene3D" id="3.30.559.10">
    <property type="entry name" value="Chloramphenicol acetyltransferase-like domain"/>
    <property type="match status" value="1"/>
</dbReference>
<dbReference type="SUPFAM" id="SSF47005">
    <property type="entry name" value="Peripheral subunit-binding domain of 2-oxo acid dehydrogenase complex"/>
    <property type="match status" value="1"/>
</dbReference>
<dbReference type="InterPro" id="IPR023213">
    <property type="entry name" value="CAT-like_dom_sf"/>
</dbReference>
<dbReference type="PANTHER" id="PTHR43178">
    <property type="entry name" value="DIHYDROLIPOAMIDE ACETYLTRANSFERASE COMPONENT OF PYRUVATE DEHYDROGENASE COMPLEX"/>
    <property type="match status" value="1"/>
</dbReference>
<name>A0ABS4XVA1_GLUPR</name>
<keyword evidence="11" id="KW-1185">Reference proteome</keyword>
<dbReference type="Gene3D" id="4.10.320.10">
    <property type="entry name" value="E3-binding domain"/>
    <property type="match status" value="1"/>
</dbReference>
<dbReference type="Pfam" id="PF02817">
    <property type="entry name" value="E3_binding"/>
    <property type="match status" value="1"/>
</dbReference>
<feature type="compositionally biased region" description="Low complexity" evidence="7">
    <location>
        <begin position="150"/>
        <end position="160"/>
    </location>
</feature>
<dbReference type="InterPro" id="IPR004167">
    <property type="entry name" value="PSBD"/>
</dbReference>
<evidence type="ECO:0000259" key="9">
    <source>
        <dbReference type="PROSITE" id="PS51826"/>
    </source>
</evidence>
<gene>
    <name evidence="10" type="ORF">JOF39_003529</name>
</gene>
<evidence type="ECO:0000256" key="6">
    <source>
        <dbReference type="RuleBase" id="RU003423"/>
    </source>
</evidence>
<feature type="domain" description="Peripheral subunit-binding (PSBD)" evidence="9">
    <location>
        <begin position="168"/>
        <end position="205"/>
    </location>
</feature>
<reference evidence="10 11" key="1">
    <citation type="submission" date="2021-03" db="EMBL/GenBank/DDBJ databases">
        <title>Sequencing the genomes of 1000 actinobacteria strains.</title>
        <authorList>
            <person name="Klenk H.-P."/>
        </authorList>
    </citation>
    <scope>NUCLEOTIDE SEQUENCE [LARGE SCALE GENOMIC DNA]</scope>
    <source>
        <strain evidence="10 11">DSM 20168</strain>
    </source>
</reference>
<comment type="cofactor">
    <cofactor evidence="1 6">
        <name>(R)-lipoate</name>
        <dbReference type="ChEBI" id="CHEBI:83088"/>
    </cofactor>
</comment>
<proteinExistence type="inferred from homology"/>
<dbReference type="Pfam" id="PF00364">
    <property type="entry name" value="Biotin_lipoyl"/>
    <property type="match status" value="1"/>
</dbReference>
<accession>A0ABS4XVA1</accession>
<feature type="compositionally biased region" description="Low complexity" evidence="7">
    <location>
        <begin position="86"/>
        <end position="103"/>
    </location>
</feature>
<feature type="region of interest" description="Disordered" evidence="7">
    <location>
        <begin position="83"/>
        <end position="160"/>
    </location>
</feature>
<evidence type="ECO:0000256" key="3">
    <source>
        <dbReference type="ARBA" id="ARBA00022679"/>
    </source>
</evidence>
<evidence type="ECO:0000259" key="8">
    <source>
        <dbReference type="PROSITE" id="PS50968"/>
    </source>
</evidence>
<keyword evidence="10" id="KW-0670">Pyruvate</keyword>
<feature type="domain" description="Lipoyl-binding" evidence="8">
    <location>
        <begin position="3"/>
        <end position="78"/>
    </location>
</feature>
<evidence type="ECO:0000313" key="11">
    <source>
        <dbReference type="Proteomes" id="UP001195422"/>
    </source>
</evidence>
<evidence type="ECO:0000256" key="1">
    <source>
        <dbReference type="ARBA" id="ARBA00001938"/>
    </source>
</evidence>
<comment type="similarity">
    <text evidence="2 6">Belongs to the 2-oxoacid dehydrogenase family.</text>
</comment>
<keyword evidence="3 6" id="KW-0808">Transferase</keyword>
<dbReference type="PANTHER" id="PTHR43178:SF5">
    <property type="entry name" value="LIPOAMIDE ACYLTRANSFERASE COMPONENT OF BRANCHED-CHAIN ALPHA-KETO ACID DEHYDROGENASE COMPLEX, MITOCHONDRIAL"/>
    <property type="match status" value="1"/>
</dbReference>
<dbReference type="PROSITE" id="PS51826">
    <property type="entry name" value="PSBD"/>
    <property type="match status" value="1"/>
</dbReference>
<dbReference type="InterPro" id="IPR000089">
    <property type="entry name" value="Biotin_lipoyl"/>
</dbReference>
<dbReference type="InterPro" id="IPR001078">
    <property type="entry name" value="2-oxoacid_DH_actylTfrase"/>
</dbReference>
<dbReference type="SUPFAM" id="SSF51230">
    <property type="entry name" value="Single hybrid motif"/>
    <property type="match status" value="1"/>
</dbReference>
<dbReference type="PROSITE" id="PS50968">
    <property type="entry name" value="BIOTINYL_LIPOYL"/>
    <property type="match status" value="1"/>
</dbReference>
<dbReference type="InterPro" id="IPR036625">
    <property type="entry name" value="E3-bd_dom_sf"/>
</dbReference>
<dbReference type="RefSeq" id="WP_188948812.1">
    <property type="nucleotide sequence ID" value="NZ_BMPH01000009.1"/>
</dbReference>
<dbReference type="EC" id="2.3.1.-" evidence="6"/>
<evidence type="ECO:0000256" key="4">
    <source>
        <dbReference type="ARBA" id="ARBA00022823"/>
    </source>
</evidence>
<dbReference type="EMBL" id="JAGIOJ010000001">
    <property type="protein sequence ID" value="MBP2400448.1"/>
    <property type="molecule type" value="Genomic_DNA"/>
</dbReference>
<keyword evidence="4 6" id="KW-0450">Lipoyl</keyword>
<evidence type="ECO:0000313" key="10">
    <source>
        <dbReference type="EMBL" id="MBP2400448.1"/>
    </source>
</evidence>
<evidence type="ECO:0000256" key="5">
    <source>
        <dbReference type="ARBA" id="ARBA00023315"/>
    </source>
</evidence>
<evidence type="ECO:0000256" key="7">
    <source>
        <dbReference type="SAM" id="MobiDB-lite"/>
    </source>
</evidence>
<dbReference type="GO" id="GO:0004742">
    <property type="term" value="F:dihydrolipoyllysine-residue acetyltransferase activity"/>
    <property type="evidence" value="ECO:0007669"/>
    <property type="project" value="UniProtKB-EC"/>
</dbReference>
<dbReference type="InterPro" id="IPR050743">
    <property type="entry name" value="2-oxoacid_DH_E2_comp"/>
</dbReference>
<dbReference type="SUPFAM" id="SSF52777">
    <property type="entry name" value="CoA-dependent acyltransferases"/>
    <property type="match status" value="1"/>
</dbReference>
<dbReference type="Proteomes" id="UP001195422">
    <property type="component" value="Unassembled WGS sequence"/>
</dbReference>
<comment type="caution">
    <text evidence="10">The sequence shown here is derived from an EMBL/GenBank/DDBJ whole genome shotgun (WGS) entry which is preliminary data.</text>
</comment>
<sequence length="486" mass="50429">MSIKTFLLPDLGEGLTEAELVRWMIAEGDSVIVDQPIAEVETAKSLVEIPCPFEGVVSTLHGDAGQMMLVDEPFISVNTAGDEPEAAAPAATEPAAEPSSEGALSYREEEMAGAQAPEEADADEASGNVLIGYGTGASKPSTSRRRRPRAGITTAAASSETSTQAVRVINPLVRKLARENSIDIHAVSGTGPEGLVLRADVQALIVQGQPAAAIAAAPAAPVAAPASAAAPAPATPAKAAAATAAGEDKRTGLPVASSQVLAGVRKTIAAAMSTSRREIPEATVWVDVDVTKLLKLRGKIKESEGQAPSIMALISRFAVAGLQRFPELNSRIDVESDGSLRHTIFDGVNLGFAAQTDRGLVVPNVRDAHKLNANELSAEFARLAGVAREGKAGVSDLSGSTFTINNYGVFNVDGSAAIINYPEAAILGLGRIVEKPWVVNGKIKVRSICELTLSFDHRVCDGGTAAGFLRYVADAMTDPKKALSTL</sequence>
<dbReference type="Pfam" id="PF00198">
    <property type="entry name" value="2-oxoacid_dh"/>
    <property type="match status" value="1"/>
</dbReference>